<keyword evidence="4 7" id="KW-0520">NAD</keyword>
<evidence type="ECO:0000313" key="10">
    <source>
        <dbReference type="EMBL" id="KAJ5071685.1"/>
    </source>
</evidence>
<evidence type="ECO:0000259" key="9">
    <source>
        <dbReference type="Pfam" id="PF00171"/>
    </source>
</evidence>
<comment type="pathway">
    <text evidence="1 7">Amino-acid degradation; L-proline degradation into L-glutamate; L-glutamate from L-proline: step 2/2.</text>
</comment>
<name>A0A9Q0LGZ5_ANAIG</name>
<evidence type="ECO:0000256" key="4">
    <source>
        <dbReference type="ARBA" id="ARBA00023027"/>
    </source>
</evidence>
<dbReference type="GO" id="GO:0005759">
    <property type="term" value="C:mitochondrial matrix"/>
    <property type="evidence" value="ECO:0007669"/>
    <property type="project" value="TreeGrafter"/>
</dbReference>
<dbReference type="InterPro" id="IPR016163">
    <property type="entry name" value="Ald_DH_C"/>
</dbReference>
<dbReference type="SUPFAM" id="SSF53720">
    <property type="entry name" value="ALDH-like"/>
    <property type="match status" value="1"/>
</dbReference>
<evidence type="ECO:0000256" key="1">
    <source>
        <dbReference type="ARBA" id="ARBA00004786"/>
    </source>
</evidence>
<keyword evidence="3 7" id="KW-0560">Oxidoreductase</keyword>
<dbReference type="PANTHER" id="PTHR42862">
    <property type="entry name" value="DELTA-1-PYRROLINE-5-CARBOXYLATE DEHYDROGENASE 1, ISOFORM A-RELATED"/>
    <property type="match status" value="1"/>
</dbReference>
<evidence type="ECO:0000256" key="8">
    <source>
        <dbReference type="RuleBase" id="RU366030"/>
    </source>
</evidence>
<dbReference type="NCBIfam" id="TIGR01236">
    <property type="entry name" value="D1pyr5carbox1"/>
    <property type="match status" value="1"/>
</dbReference>
<dbReference type="InterPro" id="IPR005931">
    <property type="entry name" value="P5CDH/ALDH4A1"/>
</dbReference>
<dbReference type="FunFam" id="3.40.309.10:FF:000005">
    <property type="entry name" value="1-pyrroline-5-carboxylate dehydrogenase 1"/>
    <property type="match status" value="1"/>
</dbReference>
<dbReference type="OMA" id="FAGIHFT"/>
<organism evidence="10 11">
    <name type="scientific">Anaeramoeba ignava</name>
    <name type="common">Anaerobic marine amoeba</name>
    <dbReference type="NCBI Taxonomy" id="1746090"/>
    <lineage>
        <taxon>Eukaryota</taxon>
        <taxon>Metamonada</taxon>
        <taxon>Anaeramoebidae</taxon>
        <taxon>Anaeramoeba</taxon>
    </lineage>
</organism>
<comment type="caution">
    <text evidence="10">The sequence shown here is derived from an EMBL/GenBank/DDBJ whole genome shotgun (WGS) entry which is preliminary data.</text>
</comment>
<comment type="similarity">
    <text evidence="2 7">Belongs to the aldehyde dehydrogenase family.</text>
</comment>
<proteinExistence type="inferred from homology"/>
<dbReference type="PROSITE" id="PS00070">
    <property type="entry name" value="ALDEHYDE_DEHYDR_CYS"/>
    <property type="match status" value="1"/>
</dbReference>
<dbReference type="InterPro" id="IPR016161">
    <property type="entry name" value="Ald_DH/histidinol_DH"/>
</dbReference>
<dbReference type="PANTHER" id="PTHR42862:SF1">
    <property type="entry name" value="DELTA-1-PYRROLINE-5-CARBOXYLATE DEHYDROGENASE 2, ISOFORM A-RELATED"/>
    <property type="match status" value="1"/>
</dbReference>
<dbReference type="Gene3D" id="3.40.605.10">
    <property type="entry name" value="Aldehyde Dehydrogenase, Chain A, domain 1"/>
    <property type="match status" value="1"/>
</dbReference>
<dbReference type="InterPro" id="IPR016160">
    <property type="entry name" value="Ald_DH_CS_CYS"/>
</dbReference>
<reference evidence="10" key="1">
    <citation type="submission" date="2022-10" db="EMBL/GenBank/DDBJ databases">
        <title>Novel sulphate-reducing endosymbionts in the free-living metamonad Anaeramoeba.</title>
        <authorList>
            <person name="Jerlstrom-Hultqvist J."/>
            <person name="Cepicka I."/>
            <person name="Gallot-Lavallee L."/>
            <person name="Salas-Leiva D."/>
            <person name="Curtis B.A."/>
            <person name="Zahonova K."/>
            <person name="Pipaliya S."/>
            <person name="Dacks J."/>
            <person name="Roger A.J."/>
        </authorList>
    </citation>
    <scope>NUCLEOTIDE SEQUENCE</scope>
    <source>
        <strain evidence="10">BMAN</strain>
    </source>
</reference>
<evidence type="ECO:0000256" key="3">
    <source>
        <dbReference type="ARBA" id="ARBA00023002"/>
    </source>
</evidence>
<protein>
    <recommendedName>
        <fullName evidence="7 8">Multifunctional fusion protein</fullName>
    </recommendedName>
    <domain>
        <recommendedName>
            <fullName evidence="8">Delta-1-pyrroline-5-carboxylate dehydrogenase</fullName>
            <shortName evidence="8">P5C dehydrogenase</shortName>
        </recommendedName>
        <alternativeName>
            <fullName evidence="7">L-glutamate gamma-semialdehyde dehydrogenase</fullName>
        </alternativeName>
    </domain>
    <domain>
        <recommendedName>
            <fullName evidence="7">L-glutamate gamma-semialdehyde dehydrogenase</fullName>
            <ecNumber evidence="7">1.2.1.88</ecNumber>
        </recommendedName>
    </domain>
</protein>
<dbReference type="GO" id="GO:0010133">
    <property type="term" value="P:L-proline catabolic process to L-glutamate"/>
    <property type="evidence" value="ECO:0007669"/>
    <property type="project" value="UniProtKB-UniRule"/>
</dbReference>
<dbReference type="InterPro" id="IPR015590">
    <property type="entry name" value="Aldehyde_DH_dom"/>
</dbReference>
<accession>A0A9Q0LGZ5</accession>
<dbReference type="CDD" id="cd07123">
    <property type="entry name" value="ALDH_F4-17_P5CDH"/>
    <property type="match status" value="1"/>
</dbReference>
<keyword evidence="5 7" id="KW-0642">Proline metabolism</keyword>
<comment type="catalytic activity">
    <reaction evidence="6 7">
        <text>L-glutamate 5-semialdehyde + NAD(+) + H2O = L-glutamate + NADH + 2 H(+)</text>
        <dbReference type="Rhea" id="RHEA:30235"/>
        <dbReference type="ChEBI" id="CHEBI:15377"/>
        <dbReference type="ChEBI" id="CHEBI:15378"/>
        <dbReference type="ChEBI" id="CHEBI:29985"/>
        <dbReference type="ChEBI" id="CHEBI:57540"/>
        <dbReference type="ChEBI" id="CHEBI:57945"/>
        <dbReference type="ChEBI" id="CHEBI:58066"/>
        <dbReference type="EC" id="1.2.1.88"/>
    </reaction>
</comment>
<dbReference type="Gene3D" id="3.40.309.10">
    <property type="entry name" value="Aldehyde Dehydrogenase, Chain A, domain 2"/>
    <property type="match status" value="1"/>
</dbReference>
<dbReference type="Proteomes" id="UP001149090">
    <property type="component" value="Unassembled WGS sequence"/>
</dbReference>
<feature type="domain" description="Aldehyde dehydrogenase" evidence="9">
    <location>
        <begin position="59"/>
        <end position="516"/>
    </location>
</feature>
<sequence>MAQFSRFLIPVPTNQPCWNYVPGTESAIKLKQACEKMRKELPYDVPLIINGKEVRNGKKKEQLICSDHKNVLCKFDVVDENLIQKAVDGAMKAKKHWEELPFETRAGIFLKAADLMVGKYRYEMMASTILGQGKNVWQAEIDCIAELADFLRFNVKFAEEIYSMQPKINPAGMWNRVEYRPLEGFVLAITPFNFTAIGGNLPTSPAILGNVSLWKPSSTSILSNYIFAKILQEAGLPDGVIQFIPGSGSVIGRTLLSNKNLGGVHFTGSTEVFKHIWMEAAKFTMDTYKSYPRIVGETGGKNYHFIHESADLDHVANSTVRGAYEYQGQKCSATSRMYVPKNVWPKLREKLEAIIKQIKMGQSDDFSVFMSAVIDKASFDNIKNYIEGAKKDPDSEVIIGGKCDDSVGWFVEPTVILTKNPKSKTMVEEIFGPVLTIYLYDPDKYEETLDLCDNTSEYGLCGAIFAQERNALDYAVKRLRNTAGNFYINDKSTGSVVGQQPFGGARASGNNQKAGAIINLLNWCSPRSIKENFVPLTDFRYPHMGQK</sequence>
<dbReference type="InterPro" id="IPR050485">
    <property type="entry name" value="Proline_metab_enzyme"/>
</dbReference>
<dbReference type="FunFam" id="3.40.605.10:FF:000006">
    <property type="entry name" value="1-pyrroline-5-carboxylate dehydrogenase"/>
    <property type="match status" value="1"/>
</dbReference>
<evidence type="ECO:0000256" key="5">
    <source>
        <dbReference type="ARBA" id="ARBA00023062"/>
    </source>
</evidence>
<keyword evidence="11" id="KW-1185">Reference proteome</keyword>
<evidence type="ECO:0000313" key="11">
    <source>
        <dbReference type="Proteomes" id="UP001149090"/>
    </source>
</evidence>
<dbReference type="Pfam" id="PF00171">
    <property type="entry name" value="Aldedh"/>
    <property type="match status" value="1"/>
</dbReference>
<dbReference type="AlphaFoldDB" id="A0A9Q0LGZ5"/>
<evidence type="ECO:0000256" key="7">
    <source>
        <dbReference type="RuleBase" id="RU366016"/>
    </source>
</evidence>
<dbReference type="GO" id="GO:0003842">
    <property type="term" value="F:L-glutamate gamma-semialdehyde dehydrogenase activity"/>
    <property type="evidence" value="ECO:0007669"/>
    <property type="project" value="UniProtKB-UniRule"/>
</dbReference>
<evidence type="ECO:0000256" key="2">
    <source>
        <dbReference type="ARBA" id="ARBA00009986"/>
    </source>
</evidence>
<gene>
    <name evidence="10" type="ORF">M0811_10094</name>
</gene>
<dbReference type="EMBL" id="JAPDFW010000086">
    <property type="protein sequence ID" value="KAJ5071685.1"/>
    <property type="molecule type" value="Genomic_DNA"/>
</dbReference>
<evidence type="ECO:0000256" key="6">
    <source>
        <dbReference type="ARBA" id="ARBA00048142"/>
    </source>
</evidence>
<dbReference type="OrthoDB" id="5322683at2759"/>
<dbReference type="EC" id="1.2.1.88" evidence="7"/>
<dbReference type="InterPro" id="IPR016162">
    <property type="entry name" value="Ald_DH_N"/>
</dbReference>